<evidence type="ECO:0000259" key="5">
    <source>
        <dbReference type="Pfam" id="PF00724"/>
    </source>
</evidence>
<evidence type="ECO:0000256" key="2">
    <source>
        <dbReference type="ARBA" id="ARBA00022630"/>
    </source>
</evidence>
<feature type="domain" description="NADH:flavin oxidoreductase/NADH oxidase N-terminal" evidence="5">
    <location>
        <begin position="114"/>
        <end position="313"/>
    </location>
</feature>
<dbReference type="Pfam" id="PF00724">
    <property type="entry name" value="Oxidored_FMN"/>
    <property type="match status" value="1"/>
</dbReference>
<dbReference type="EMBL" id="PXOA01000933">
    <property type="protein sequence ID" value="RFU72191.1"/>
    <property type="molecule type" value="Genomic_DNA"/>
</dbReference>
<gene>
    <name evidence="6" type="ORF">TARUN_10074</name>
</gene>
<evidence type="ECO:0000256" key="4">
    <source>
        <dbReference type="ARBA" id="ARBA00023002"/>
    </source>
</evidence>
<keyword evidence="3" id="KW-0288">FMN</keyword>
<evidence type="ECO:0000313" key="7">
    <source>
        <dbReference type="Proteomes" id="UP000266272"/>
    </source>
</evidence>
<dbReference type="PANTHER" id="PTHR43656">
    <property type="entry name" value="BINDING OXIDOREDUCTASE, PUTATIVE (AFU_ORTHOLOGUE AFUA_2G08260)-RELATED"/>
    <property type="match status" value="1"/>
</dbReference>
<dbReference type="SUPFAM" id="SSF51395">
    <property type="entry name" value="FMN-linked oxidoreductases"/>
    <property type="match status" value="1"/>
</dbReference>
<name>A0A395N8I9_TRIAR</name>
<proteinExistence type="inferred from homology"/>
<dbReference type="PANTHER" id="PTHR43656:SF5">
    <property type="entry name" value="NADH:FLAVIN OXIDOREDUCTASE_NADH OXIDASE N-TERMINAL DOMAIN-CONTAINING PROTEIN"/>
    <property type="match status" value="1"/>
</dbReference>
<dbReference type="GO" id="GO:0016491">
    <property type="term" value="F:oxidoreductase activity"/>
    <property type="evidence" value="ECO:0007669"/>
    <property type="project" value="UniProtKB-KW"/>
</dbReference>
<comment type="similarity">
    <text evidence="1">Belongs to the NADH:flavin oxidoreductase/NADH oxidase family.</text>
</comment>
<keyword evidence="7" id="KW-1185">Reference proteome</keyword>
<evidence type="ECO:0000313" key="6">
    <source>
        <dbReference type="EMBL" id="RFU72191.1"/>
    </source>
</evidence>
<dbReference type="InterPro" id="IPR013785">
    <property type="entry name" value="Aldolase_TIM"/>
</dbReference>
<comment type="caution">
    <text evidence="6">The sequence shown here is derived from an EMBL/GenBank/DDBJ whole genome shotgun (WGS) entry which is preliminary data.</text>
</comment>
<evidence type="ECO:0000256" key="1">
    <source>
        <dbReference type="ARBA" id="ARBA00005979"/>
    </source>
</evidence>
<dbReference type="OrthoDB" id="1663137at2759"/>
<protein>
    <submittedName>
        <fullName evidence="6">Oxidoreductase</fullName>
    </submittedName>
</protein>
<dbReference type="Proteomes" id="UP000266272">
    <property type="component" value="Unassembled WGS sequence"/>
</dbReference>
<dbReference type="InterPro" id="IPR001155">
    <property type="entry name" value="OxRdtase_FMN_N"/>
</dbReference>
<dbReference type="STRING" id="490622.A0A395N8I9"/>
<reference evidence="6 7" key="1">
    <citation type="journal article" date="2018" name="PLoS Pathog.">
        <title>Evolution of structural diversity of trichothecenes, a family of toxins produced by plant pathogenic and entomopathogenic fungi.</title>
        <authorList>
            <person name="Proctor R.H."/>
            <person name="McCormick S.P."/>
            <person name="Kim H.S."/>
            <person name="Cardoza R.E."/>
            <person name="Stanley A.M."/>
            <person name="Lindo L."/>
            <person name="Kelly A."/>
            <person name="Brown D.W."/>
            <person name="Lee T."/>
            <person name="Vaughan M.M."/>
            <person name="Alexander N.J."/>
            <person name="Busman M."/>
            <person name="Gutierrez S."/>
        </authorList>
    </citation>
    <scope>NUCLEOTIDE SEQUENCE [LARGE SCALE GENOMIC DNA]</scope>
    <source>
        <strain evidence="6 7">IBT 40837</strain>
    </source>
</reference>
<dbReference type="Gene3D" id="3.20.20.70">
    <property type="entry name" value="Aldolase class I"/>
    <property type="match status" value="2"/>
</dbReference>
<sequence>MNEKYLPLPDPSPLAHNLQFAFSGRTASNRSMKAAMTEQFASWHPDEPQKRGIPTKNLIRVYKRWARGGIGLILTGNSSTSPLLPPFKACMIFLDHLESLLQEFPVAASAVPVDRAGAKKPLDFNLPHEASQVGIDAIVDSFAHAAEYLAKSGYDGLEIYGGHGFFLSGFLSLATNKRTDQYGGRIENRMRVILETREAIRQRVSPAFIVGIKISSAEFQASVFSVEDAQKLGGTAENTITAHRGEKVRESTKIREAYFQQFAEKFITGLSKTKVYITGGLRTVGGLVKPLDVVDTVGLGRPLVQEFNLCKKILESEVVDSIMSKIGPGEFWLALMARNRIIREVGQGKEPMELWREKVVAELRRSYDV</sequence>
<organism evidence="6 7">
    <name type="scientific">Trichoderma arundinaceum</name>
    <dbReference type="NCBI Taxonomy" id="490622"/>
    <lineage>
        <taxon>Eukaryota</taxon>
        <taxon>Fungi</taxon>
        <taxon>Dikarya</taxon>
        <taxon>Ascomycota</taxon>
        <taxon>Pezizomycotina</taxon>
        <taxon>Sordariomycetes</taxon>
        <taxon>Hypocreomycetidae</taxon>
        <taxon>Hypocreales</taxon>
        <taxon>Hypocreaceae</taxon>
        <taxon>Trichoderma</taxon>
    </lineage>
</organism>
<keyword evidence="2" id="KW-0285">Flavoprotein</keyword>
<dbReference type="AlphaFoldDB" id="A0A395N8I9"/>
<dbReference type="GO" id="GO:0010181">
    <property type="term" value="F:FMN binding"/>
    <property type="evidence" value="ECO:0007669"/>
    <property type="project" value="InterPro"/>
</dbReference>
<accession>A0A395N8I9</accession>
<keyword evidence="4" id="KW-0560">Oxidoreductase</keyword>
<evidence type="ECO:0000256" key="3">
    <source>
        <dbReference type="ARBA" id="ARBA00022643"/>
    </source>
</evidence>
<dbReference type="InterPro" id="IPR051799">
    <property type="entry name" value="NADH_flavin_oxidoreductase"/>
</dbReference>